<gene>
    <name evidence="1" type="ORF">AVEN_191735_1</name>
</gene>
<comment type="caution">
    <text evidence="1">The sequence shown here is derived from an EMBL/GenBank/DDBJ whole genome shotgun (WGS) entry which is preliminary data.</text>
</comment>
<evidence type="ECO:0000313" key="2">
    <source>
        <dbReference type="Proteomes" id="UP000499080"/>
    </source>
</evidence>
<proteinExistence type="predicted"/>
<accession>A0A4Y2UQN5</accession>
<dbReference type="EMBL" id="BGPR01039260">
    <property type="protein sequence ID" value="GBO15188.1"/>
    <property type="molecule type" value="Genomic_DNA"/>
</dbReference>
<name>A0A4Y2UQN5_ARAVE</name>
<protein>
    <submittedName>
        <fullName evidence="1">Uncharacterized protein</fullName>
    </submittedName>
</protein>
<dbReference type="AlphaFoldDB" id="A0A4Y2UQN5"/>
<dbReference type="Proteomes" id="UP000499080">
    <property type="component" value="Unassembled WGS sequence"/>
</dbReference>
<reference evidence="1 2" key="1">
    <citation type="journal article" date="2019" name="Sci. Rep.">
        <title>Orb-weaving spider Araneus ventricosus genome elucidates the spidroin gene catalogue.</title>
        <authorList>
            <person name="Kono N."/>
            <person name="Nakamura H."/>
            <person name="Ohtoshi R."/>
            <person name="Moran D.A.P."/>
            <person name="Shinohara A."/>
            <person name="Yoshida Y."/>
            <person name="Fujiwara M."/>
            <person name="Mori M."/>
            <person name="Tomita M."/>
            <person name="Arakawa K."/>
        </authorList>
    </citation>
    <scope>NUCLEOTIDE SEQUENCE [LARGE SCALE GENOMIC DNA]</scope>
</reference>
<evidence type="ECO:0000313" key="1">
    <source>
        <dbReference type="EMBL" id="GBO15188.1"/>
    </source>
</evidence>
<keyword evidence="2" id="KW-1185">Reference proteome</keyword>
<sequence length="72" mass="8136">MWTCIAIYRRPRKLAGENCGFSSTKGAGDGECGAAWMTERARRPISNLLQEATGQYRRRNNRSFCSAEKSDF</sequence>
<organism evidence="1 2">
    <name type="scientific">Araneus ventricosus</name>
    <name type="common">Orbweaver spider</name>
    <name type="synonym">Epeira ventricosa</name>
    <dbReference type="NCBI Taxonomy" id="182803"/>
    <lineage>
        <taxon>Eukaryota</taxon>
        <taxon>Metazoa</taxon>
        <taxon>Ecdysozoa</taxon>
        <taxon>Arthropoda</taxon>
        <taxon>Chelicerata</taxon>
        <taxon>Arachnida</taxon>
        <taxon>Araneae</taxon>
        <taxon>Araneomorphae</taxon>
        <taxon>Entelegynae</taxon>
        <taxon>Araneoidea</taxon>
        <taxon>Araneidae</taxon>
        <taxon>Araneus</taxon>
    </lineage>
</organism>